<comment type="caution">
    <text evidence="4">The sequence shown here is derived from an EMBL/GenBank/DDBJ whole genome shotgun (WGS) entry which is preliminary data.</text>
</comment>
<dbReference type="Pfam" id="PF03938">
    <property type="entry name" value="OmpH"/>
    <property type="match status" value="1"/>
</dbReference>
<keyword evidence="5" id="KW-1185">Reference proteome</keyword>
<dbReference type="Proteomes" id="UP000233398">
    <property type="component" value="Unassembled WGS sequence"/>
</dbReference>
<protein>
    <recommendedName>
        <fullName evidence="6">Molecular chaperone Skp</fullName>
    </recommendedName>
</protein>
<reference evidence="4 5" key="1">
    <citation type="submission" date="2017-11" db="EMBL/GenBank/DDBJ databases">
        <title>Rhodohalobacter 15182 sp. nov., isolated from a salt lake.</title>
        <authorList>
            <person name="Han S."/>
        </authorList>
    </citation>
    <scope>NUCLEOTIDE SEQUENCE [LARGE SCALE GENOMIC DNA]</scope>
    <source>
        <strain evidence="4 5">15182</strain>
    </source>
</reference>
<feature type="coiled-coil region" evidence="3">
    <location>
        <begin position="45"/>
        <end position="79"/>
    </location>
</feature>
<dbReference type="EMBL" id="PISP01000001">
    <property type="protein sequence ID" value="PKD43948.1"/>
    <property type="molecule type" value="Genomic_DNA"/>
</dbReference>
<dbReference type="GO" id="GO:0051082">
    <property type="term" value="F:unfolded protein binding"/>
    <property type="evidence" value="ECO:0007669"/>
    <property type="project" value="InterPro"/>
</dbReference>
<dbReference type="GO" id="GO:0050821">
    <property type="term" value="P:protein stabilization"/>
    <property type="evidence" value="ECO:0007669"/>
    <property type="project" value="TreeGrafter"/>
</dbReference>
<evidence type="ECO:0000313" key="4">
    <source>
        <dbReference type="EMBL" id="PKD43948.1"/>
    </source>
</evidence>
<accession>A0A2N0VIJ9</accession>
<evidence type="ECO:0008006" key="6">
    <source>
        <dbReference type="Google" id="ProtNLM"/>
    </source>
</evidence>
<keyword evidence="2" id="KW-0732">Signal</keyword>
<comment type="similarity">
    <text evidence="1">Belongs to the Skp family.</text>
</comment>
<sequence length="177" mass="21265">MKKFHYFTIIFLLAGYDVSIAQNQKIGFIDSEVIMQNMPEYSGVEQRLNLLSENWRQEIRELEDEVERMREDFEAREILFTDDIREERAQEIEMKAEELDQLIETRFGPDGEYFTRQKELLEPIQRQIFDALNIVAEREDFDFVFDRAQDSRFLFVRQQWNLTEDVMLELGLDSSSN</sequence>
<keyword evidence="3" id="KW-0175">Coiled coil</keyword>
<evidence type="ECO:0000256" key="2">
    <source>
        <dbReference type="ARBA" id="ARBA00022729"/>
    </source>
</evidence>
<evidence type="ECO:0000256" key="1">
    <source>
        <dbReference type="ARBA" id="ARBA00009091"/>
    </source>
</evidence>
<dbReference type="GO" id="GO:0005829">
    <property type="term" value="C:cytosol"/>
    <property type="evidence" value="ECO:0007669"/>
    <property type="project" value="TreeGrafter"/>
</dbReference>
<dbReference type="InterPro" id="IPR024930">
    <property type="entry name" value="Skp_dom_sf"/>
</dbReference>
<dbReference type="Gene3D" id="3.30.910.20">
    <property type="entry name" value="Skp domain"/>
    <property type="match status" value="1"/>
</dbReference>
<evidence type="ECO:0000256" key="3">
    <source>
        <dbReference type="SAM" id="Coils"/>
    </source>
</evidence>
<dbReference type="RefSeq" id="WP_101071191.1">
    <property type="nucleotide sequence ID" value="NZ_PISP01000001.1"/>
</dbReference>
<dbReference type="SMART" id="SM00935">
    <property type="entry name" value="OmpH"/>
    <property type="match status" value="1"/>
</dbReference>
<dbReference type="InterPro" id="IPR005632">
    <property type="entry name" value="Chaperone_Skp"/>
</dbReference>
<gene>
    <name evidence="4" type="ORF">CWD77_00245</name>
</gene>
<dbReference type="OrthoDB" id="9788552at2"/>
<organism evidence="4 5">
    <name type="scientific">Rhodohalobacter barkolensis</name>
    <dbReference type="NCBI Taxonomy" id="2053187"/>
    <lineage>
        <taxon>Bacteria</taxon>
        <taxon>Pseudomonadati</taxon>
        <taxon>Balneolota</taxon>
        <taxon>Balneolia</taxon>
        <taxon>Balneolales</taxon>
        <taxon>Balneolaceae</taxon>
        <taxon>Rhodohalobacter</taxon>
    </lineage>
</organism>
<dbReference type="PANTHER" id="PTHR35089">
    <property type="entry name" value="CHAPERONE PROTEIN SKP"/>
    <property type="match status" value="1"/>
</dbReference>
<dbReference type="PANTHER" id="PTHR35089:SF1">
    <property type="entry name" value="CHAPERONE PROTEIN SKP"/>
    <property type="match status" value="1"/>
</dbReference>
<name>A0A2N0VIJ9_9BACT</name>
<dbReference type="SUPFAM" id="SSF111384">
    <property type="entry name" value="OmpH-like"/>
    <property type="match status" value="1"/>
</dbReference>
<dbReference type="AlphaFoldDB" id="A0A2N0VIJ9"/>
<proteinExistence type="inferred from homology"/>
<evidence type="ECO:0000313" key="5">
    <source>
        <dbReference type="Proteomes" id="UP000233398"/>
    </source>
</evidence>